<dbReference type="Pfam" id="PF25727">
    <property type="entry name" value="UL74A"/>
    <property type="match status" value="1"/>
</dbReference>
<gene>
    <name evidence="1" type="primary">UL74A</name>
</gene>
<sequence>MALTRGGDPAPSVCLVVWLACVYSLLILVVLLLIYRCCIGFQDDLVSRTLAVYRACIQGPMCNQTHNSTS</sequence>
<evidence type="ECO:0000313" key="1">
    <source>
        <dbReference type="EMBL" id="AKI18317.1"/>
    </source>
</evidence>
<dbReference type="EMBL" id="KP745697">
    <property type="protein sequence ID" value="AKI18317.1"/>
    <property type="molecule type" value="Genomic_DNA"/>
</dbReference>
<protein>
    <submittedName>
        <fullName evidence="1">Envelope glycoprotein 24</fullName>
    </submittedName>
</protein>
<dbReference type="GO" id="GO:0019031">
    <property type="term" value="C:viral envelope"/>
    <property type="evidence" value="ECO:0007669"/>
    <property type="project" value="UniProtKB-KW"/>
</dbReference>
<evidence type="ECO:0000313" key="2">
    <source>
        <dbReference type="Proteomes" id="UP000153914"/>
    </source>
</evidence>
<organism evidence="1 2">
    <name type="scientific">Human cytomegalovirus</name>
    <name type="common">HHV-5</name>
    <name type="synonym">Human herpesvirus 5</name>
    <dbReference type="NCBI Taxonomy" id="10359"/>
    <lineage>
        <taxon>Viruses</taxon>
        <taxon>Duplodnaviria</taxon>
        <taxon>Heunggongvirae</taxon>
        <taxon>Peploviricota</taxon>
        <taxon>Herviviricetes</taxon>
        <taxon>Herpesvirales</taxon>
        <taxon>Orthoherpesviridae</taxon>
        <taxon>Betaherpesvirinae</taxon>
        <taxon>Cytomegalovirus</taxon>
        <taxon>Cytomegalovirus humanbeta5</taxon>
    </lineage>
</organism>
<keyword evidence="1" id="KW-0946">Virion</keyword>
<organismHost>
    <name type="scientific">Homo sapiens</name>
    <name type="common">Human</name>
    <dbReference type="NCBI Taxonomy" id="9606"/>
</organismHost>
<reference evidence="1 2" key="1">
    <citation type="journal article" date="2015" name="J. Virol.">
        <title>High-throughput analysis of human cytomegalovirus genome diversity highlights the widespread occurrence of gene-disrupting mutations and pervasive recombination.</title>
        <authorList>
            <person name="Sijmons S."/>
            <person name="Thys K."/>
            <person name="Mbong Ngwese M."/>
            <person name="Van Damme E."/>
            <person name="Dvorak J."/>
            <person name="Van Loock M."/>
            <person name="Li G."/>
            <person name="Tachezy R."/>
            <person name="Busson L."/>
            <person name="Aerssens J."/>
            <person name="Van Ranst M."/>
            <person name="Maes P."/>
        </authorList>
    </citation>
    <scope>NUCLEOTIDE SEQUENCE [LARGE SCALE GENOMIC DNA]</scope>
    <source>
        <strain evidence="1">BE/23/2010</strain>
    </source>
</reference>
<keyword evidence="1" id="KW-0261">Viral envelope protein</keyword>
<dbReference type="InterPro" id="IPR057758">
    <property type="entry name" value="UL74A-like"/>
</dbReference>
<name>A0A0G2U0K2_HCMV</name>
<dbReference type="Proteomes" id="UP000153914">
    <property type="component" value="Segment"/>
</dbReference>
<proteinExistence type="predicted"/>
<dbReference type="PROSITE" id="PS51257">
    <property type="entry name" value="PROKAR_LIPOPROTEIN"/>
    <property type="match status" value="1"/>
</dbReference>
<accession>A0A0G2U0K2</accession>